<evidence type="ECO:0000313" key="3">
    <source>
        <dbReference type="Proteomes" id="UP001241110"/>
    </source>
</evidence>
<accession>A0AAE3QSW3</accession>
<gene>
    <name evidence="2" type="ORF">QNI16_30255</name>
</gene>
<comment type="caution">
    <text evidence="2">The sequence shown here is derived from an EMBL/GenBank/DDBJ whole genome shotgun (WGS) entry which is preliminary data.</text>
</comment>
<keyword evidence="1" id="KW-0175">Coiled coil</keyword>
<evidence type="ECO:0000256" key="1">
    <source>
        <dbReference type="SAM" id="Coils"/>
    </source>
</evidence>
<sequence>MKNVFLLVVTVFAAFACTTVKDSEDYRQLAERTAALEEQIRDREKEVEEVTASIGKIDSNLMKISEHVEIMDGVKLREMVKKPGEIDLMITEIGDYVKQNNEMIATLEKKVNESKTINSGLKTMIAMKNTQVEEKEKQIQELLSTIEKMQHDFHGQLASRDSTIARVRNEINQTQVQLEHTKEDVRIKEEELNTGFVTFGSKQELAQKGVIQSGGKVILSNQLEAEDFTPVDIKSTNEVKIGVTKRQKLVTSHPTDSYYFIKTDGSTYLKIVEQEKFWSVSKYLVVLTEN</sequence>
<feature type="coiled-coil region" evidence="1">
    <location>
        <begin position="26"/>
        <end position="53"/>
    </location>
</feature>
<evidence type="ECO:0000313" key="2">
    <source>
        <dbReference type="EMBL" id="MDJ1484822.1"/>
    </source>
</evidence>
<dbReference type="RefSeq" id="WP_313986541.1">
    <property type="nucleotide sequence ID" value="NZ_JASJOS010000016.1"/>
</dbReference>
<evidence type="ECO:0008006" key="4">
    <source>
        <dbReference type="Google" id="ProtNLM"/>
    </source>
</evidence>
<name>A0AAE3QSW3_9BACT</name>
<dbReference type="Proteomes" id="UP001241110">
    <property type="component" value="Unassembled WGS sequence"/>
</dbReference>
<dbReference type="PROSITE" id="PS51257">
    <property type="entry name" value="PROKAR_LIPOPROTEIN"/>
    <property type="match status" value="1"/>
</dbReference>
<proteinExistence type="predicted"/>
<reference evidence="2" key="1">
    <citation type="submission" date="2023-05" db="EMBL/GenBank/DDBJ databases">
        <authorList>
            <person name="Zhang X."/>
        </authorList>
    </citation>
    <scope>NUCLEOTIDE SEQUENCE</scope>
    <source>
        <strain evidence="2">YF14B1</strain>
    </source>
</reference>
<feature type="coiled-coil region" evidence="1">
    <location>
        <begin position="125"/>
        <end position="191"/>
    </location>
</feature>
<protein>
    <recommendedName>
        <fullName evidence="4">Lipoprotein</fullName>
    </recommendedName>
</protein>
<dbReference type="EMBL" id="JASJOS010000016">
    <property type="protein sequence ID" value="MDJ1484822.1"/>
    <property type="molecule type" value="Genomic_DNA"/>
</dbReference>
<dbReference type="AlphaFoldDB" id="A0AAE3QSW3"/>
<organism evidence="2 3">
    <name type="scientific">Xanthocytophaga flava</name>
    <dbReference type="NCBI Taxonomy" id="3048013"/>
    <lineage>
        <taxon>Bacteria</taxon>
        <taxon>Pseudomonadati</taxon>
        <taxon>Bacteroidota</taxon>
        <taxon>Cytophagia</taxon>
        <taxon>Cytophagales</taxon>
        <taxon>Rhodocytophagaceae</taxon>
        <taxon>Xanthocytophaga</taxon>
    </lineage>
</organism>